<keyword evidence="1" id="KW-0472">Membrane</keyword>
<evidence type="ECO:0000256" key="1">
    <source>
        <dbReference type="SAM" id="Phobius"/>
    </source>
</evidence>
<keyword evidence="1" id="KW-0812">Transmembrane</keyword>
<proteinExistence type="predicted"/>
<organism evidence="2 3">
    <name type="scientific">Mesotoga infera</name>
    <dbReference type="NCBI Taxonomy" id="1236046"/>
    <lineage>
        <taxon>Bacteria</taxon>
        <taxon>Thermotogati</taxon>
        <taxon>Thermotogota</taxon>
        <taxon>Thermotogae</taxon>
        <taxon>Kosmotogales</taxon>
        <taxon>Kosmotogaceae</taxon>
        <taxon>Mesotoga</taxon>
    </lineage>
</organism>
<dbReference type="Proteomes" id="UP000250796">
    <property type="component" value="Chromosome MESINF"/>
</dbReference>
<protein>
    <submittedName>
        <fullName evidence="2">Uncharacterized protein</fullName>
    </submittedName>
</protein>
<reference evidence="2 3" key="1">
    <citation type="submission" date="2017-01" db="EMBL/GenBank/DDBJ databases">
        <authorList>
            <person name="Erauso G."/>
        </authorList>
    </citation>
    <scope>NUCLEOTIDE SEQUENCE [LARGE SCALE GENOMIC DNA]</scope>
    <source>
        <strain evidence="2">MESINF1</strain>
    </source>
</reference>
<keyword evidence="3" id="KW-1185">Reference proteome</keyword>
<gene>
    <name evidence="2" type="ORF">MESINF_1193</name>
</gene>
<evidence type="ECO:0000313" key="3">
    <source>
        <dbReference type="Proteomes" id="UP000250796"/>
    </source>
</evidence>
<keyword evidence="1" id="KW-1133">Transmembrane helix</keyword>
<dbReference type="AlphaFoldDB" id="A0A7Z7LES5"/>
<name>A0A7Z7LES5_9BACT</name>
<dbReference type="EMBL" id="LS974202">
    <property type="protein sequence ID" value="SSC12637.1"/>
    <property type="molecule type" value="Genomic_DNA"/>
</dbReference>
<accession>A0A7Z7LES5</accession>
<sequence>MHIVLRILYIYKIKLALKLMIIIDMMRLIGLMTFDMS</sequence>
<dbReference type="KEGG" id="minf:MESINF_1193"/>
<evidence type="ECO:0000313" key="2">
    <source>
        <dbReference type="EMBL" id="SSC12637.1"/>
    </source>
</evidence>
<feature type="transmembrane region" description="Helical" evidence="1">
    <location>
        <begin position="15"/>
        <end position="34"/>
    </location>
</feature>